<keyword evidence="1" id="KW-0175">Coiled coil</keyword>
<proteinExistence type="predicted"/>
<keyword evidence="2" id="KW-1185">Reference proteome</keyword>
<feature type="coiled-coil region" evidence="1">
    <location>
        <begin position="30"/>
        <end position="78"/>
    </location>
</feature>
<dbReference type="Proteomes" id="UP000492821">
    <property type="component" value="Unassembled WGS sequence"/>
</dbReference>
<evidence type="ECO:0000313" key="2">
    <source>
        <dbReference type="Proteomes" id="UP000492821"/>
    </source>
</evidence>
<evidence type="ECO:0000256" key="1">
    <source>
        <dbReference type="SAM" id="Coils"/>
    </source>
</evidence>
<reference evidence="2" key="1">
    <citation type="journal article" date="2013" name="Genetics">
        <title>The draft genome and transcriptome of Panagrellus redivivus are shaped by the harsh demands of a free-living lifestyle.</title>
        <authorList>
            <person name="Srinivasan J."/>
            <person name="Dillman A.R."/>
            <person name="Macchietto M.G."/>
            <person name="Heikkinen L."/>
            <person name="Lakso M."/>
            <person name="Fracchia K.M."/>
            <person name="Antoshechkin I."/>
            <person name="Mortazavi A."/>
            <person name="Wong G."/>
            <person name="Sternberg P.W."/>
        </authorList>
    </citation>
    <scope>NUCLEOTIDE SEQUENCE [LARGE SCALE GENOMIC DNA]</scope>
    <source>
        <strain evidence="2">MT8872</strain>
    </source>
</reference>
<reference evidence="3" key="2">
    <citation type="submission" date="2020-10" db="UniProtKB">
        <authorList>
            <consortium name="WormBaseParasite"/>
        </authorList>
    </citation>
    <scope>IDENTIFICATION</scope>
</reference>
<organism evidence="2 3">
    <name type="scientific">Panagrellus redivivus</name>
    <name type="common">Microworm</name>
    <dbReference type="NCBI Taxonomy" id="6233"/>
    <lineage>
        <taxon>Eukaryota</taxon>
        <taxon>Metazoa</taxon>
        <taxon>Ecdysozoa</taxon>
        <taxon>Nematoda</taxon>
        <taxon>Chromadorea</taxon>
        <taxon>Rhabditida</taxon>
        <taxon>Tylenchina</taxon>
        <taxon>Panagrolaimomorpha</taxon>
        <taxon>Panagrolaimoidea</taxon>
        <taxon>Panagrolaimidae</taxon>
        <taxon>Panagrellus</taxon>
    </lineage>
</organism>
<name>A0A7E4VRW2_PANRE</name>
<protein>
    <submittedName>
        <fullName evidence="3">BZIP domain-containing protein</fullName>
    </submittedName>
</protein>
<evidence type="ECO:0000313" key="3">
    <source>
        <dbReference type="WBParaSite" id="Pan_g23838.t1"/>
    </source>
</evidence>
<dbReference type="WBParaSite" id="Pan_g23838.t1">
    <property type="protein sequence ID" value="Pan_g23838.t1"/>
    <property type="gene ID" value="Pan_g23838"/>
</dbReference>
<sequence>MPKKPTCDSKTLLKQITKLITTQKRSEKSRKRLVRMNKELRIELQNVNHKLGKKQKKYEKMRNRLEKLRNERDQHAHDCETKIFSLQNEIAEMKTTLWTDKDLSDSSDVVDRDRNRLDVAVDNFTKFIDSFDEQNVDKLLYQAQQAYLKEIAGSVTPRKNS</sequence>
<accession>A0A7E4VRW2</accession>
<dbReference type="AlphaFoldDB" id="A0A7E4VRW2"/>